<evidence type="ECO:0000256" key="1">
    <source>
        <dbReference type="SAM" id="SignalP"/>
    </source>
</evidence>
<name>A0A328ACZ8_9CAUL</name>
<sequence>MGSAMASILLSLMLSAAAATGACDLRAPDAGAAGPGGCAQAWMDSRLRMNDLTAVGTHNSYKLAIPADELAAMVAARGEAALGVDYAHRPLAEQLDAGARQLEIDVHYDPQGGLYAKPLTALGRGAVLSPETAEALSKPGFKVIHMSDVDFRSSCTTFLACLEQVKAWSKAHPDHAPILILINAKEGSANVPGGVTPLPYDAAAFDALDAEIRSVFGDDQLITPDKVQGRRATLREAVLAGGWPTLGAARGKVFFALDEGPQKVAVYRGARRSLEGRAMFVNTDEASPAAAYLTLNDPIRQRDRIAAAVKAGFIVRTRADAETWPARRNDVTARTAALSSGAQYISTDYLWPDARFGGGYTVRLTGGEAAACNPLRSPERCSGMSIDAVAGAPARGYLTPEARPDLTKILPGPPAPGSPRSVADAGVFDGSRHLQGSPRWSLATSDVRGHMFDHFGGALGVRLTPQSAPVLNALLERAGEDRSVVSDAKRHWQSRRPYLGKDAPICEAKTDHLAGNGDYPSGHAAHGEHVAMILAELAPSRATALYERGREYADSRWICGSHSLSAAEGGLQAGAVIYAAEHLSETFRRDMDMARAEVEAALKATLP</sequence>
<dbReference type="GO" id="GO:0008081">
    <property type="term" value="F:phosphoric diester hydrolase activity"/>
    <property type="evidence" value="ECO:0007669"/>
    <property type="project" value="InterPro"/>
</dbReference>
<dbReference type="InterPro" id="IPR001011">
    <property type="entry name" value="Acid_Pase_classA_bac"/>
</dbReference>
<proteinExistence type="predicted"/>
<dbReference type="EMBL" id="QFYR01000003">
    <property type="protein sequence ID" value="RAK52086.1"/>
    <property type="molecule type" value="Genomic_DNA"/>
</dbReference>
<dbReference type="AlphaFoldDB" id="A0A328ACZ8"/>
<dbReference type="InterPro" id="IPR032075">
    <property type="entry name" value="PI-PLC-C1"/>
</dbReference>
<dbReference type="Gene3D" id="3.20.20.190">
    <property type="entry name" value="Phosphatidylinositol (PI) phosphodiesterase"/>
    <property type="match status" value="1"/>
</dbReference>
<dbReference type="GO" id="GO:0006629">
    <property type="term" value="P:lipid metabolic process"/>
    <property type="evidence" value="ECO:0007669"/>
    <property type="project" value="InterPro"/>
</dbReference>
<dbReference type="GO" id="GO:0003993">
    <property type="term" value="F:acid phosphatase activity"/>
    <property type="evidence" value="ECO:0007669"/>
    <property type="project" value="InterPro"/>
</dbReference>
<dbReference type="InterPro" id="IPR017946">
    <property type="entry name" value="PLC-like_Pdiesterase_TIM-brl"/>
</dbReference>
<dbReference type="PRINTS" id="PR00483">
    <property type="entry name" value="BACPHPHTASE"/>
</dbReference>
<feature type="chain" id="PRO_5016452125" evidence="1">
    <location>
        <begin position="19"/>
        <end position="607"/>
    </location>
</feature>
<feature type="signal peptide" evidence="1">
    <location>
        <begin position="1"/>
        <end position="18"/>
    </location>
</feature>
<keyword evidence="1" id="KW-0732">Signal</keyword>
<accession>A0A328ACZ8</accession>
<dbReference type="InterPro" id="IPR036938">
    <property type="entry name" value="PAP2/HPO_sf"/>
</dbReference>
<comment type="caution">
    <text evidence="2">The sequence shown here is derived from an EMBL/GenBank/DDBJ whole genome shotgun (WGS) entry which is preliminary data.</text>
</comment>
<dbReference type="CDD" id="cd08589">
    <property type="entry name" value="PI-PLCc_SaPLC1_like"/>
    <property type="match status" value="1"/>
</dbReference>
<evidence type="ECO:0000313" key="3">
    <source>
        <dbReference type="Proteomes" id="UP000249725"/>
    </source>
</evidence>
<dbReference type="Proteomes" id="UP000249725">
    <property type="component" value="Unassembled WGS sequence"/>
</dbReference>
<keyword evidence="3" id="KW-1185">Reference proteome</keyword>
<dbReference type="Pfam" id="PF16670">
    <property type="entry name" value="PI-PLC-C1"/>
    <property type="match status" value="1"/>
</dbReference>
<dbReference type="GO" id="GO:0030288">
    <property type="term" value="C:outer membrane-bounded periplasmic space"/>
    <property type="evidence" value="ECO:0007669"/>
    <property type="project" value="InterPro"/>
</dbReference>
<dbReference type="Gene3D" id="1.20.144.10">
    <property type="entry name" value="Phosphatidic acid phosphatase type 2/haloperoxidase"/>
    <property type="match status" value="1"/>
</dbReference>
<gene>
    <name evidence="2" type="ORF">DJ018_13100</name>
</gene>
<protein>
    <submittedName>
        <fullName evidence="2">Acid phosphatase</fullName>
    </submittedName>
</protein>
<evidence type="ECO:0000313" key="2">
    <source>
        <dbReference type="EMBL" id="RAK52086.1"/>
    </source>
</evidence>
<dbReference type="SUPFAM" id="SSF48317">
    <property type="entry name" value="Acid phosphatase/Vanadium-dependent haloperoxidase"/>
    <property type="match status" value="1"/>
</dbReference>
<dbReference type="SUPFAM" id="SSF51695">
    <property type="entry name" value="PLC-like phosphodiesterases"/>
    <property type="match status" value="1"/>
</dbReference>
<organism evidence="2 3">
    <name type="scientific">Phenylobacterium deserti</name>
    <dbReference type="NCBI Taxonomy" id="1914756"/>
    <lineage>
        <taxon>Bacteria</taxon>
        <taxon>Pseudomonadati</taxon>
        <taxon>Pseudomonadota</taxon>
        <taxon>Alphaproteobacteria</taxon>
        <taxon>Caulobacterales</taxon>
        <taxon>Caulobacteraceae</taxon>
        <taxon>Phenylobacterium</taxon>
    </lineage>
</organism>
<reference evidence="3" key="1">
    <citation type="submission" date="2018-05" db="EMBL/GenBank/DDBJ databases">
        <authorList>
            <person name="Li X."/>
        </authorList>
    </citation>
    <scope>NUCLEOTIDE SEQUENCE [LARGE SCALE GENOMIC DNA]</scope>
    <source>
        <strain evidence="3">YIM 73061</strain>
    </source>
</reference>
<dbReference type="CDD" id="cd03397">
    <property type="entry name" value="PAP2_acid_phosphatase"/>
    <property type="match status" value="1"/>
</dbReference>
<dbReference type="OrthoDB" id="195526at2"/>